<dbReference type="GO" id="GO:0010420">
    <property type="term" value="F:polyprenyldihydroxybenzoate methyltransferase activity"/>
    <property type="evidence" value="ECO:0007669"/>
    <property type="project" value="InterPro"/>
</dbReference>
<dbReference type="InterPro" id="IPR010233">
    <property type="entry name" value="UbiG_MeTrfase"/>
</dbReference>
<protein>
    <submittedName>
        <fullName evidence="7">3-demethylubiquinol 3-O-methyltransferase</fullName>
    </submittedName>
</protein>
<dbReference type="OrthoDB" id="3265906at2759"/>
<dbReference type="NCBIfam" id="TIGR01983">
    <property type="entry name" value="UbiG"/>
    <property type="match status" value="1"/>
</dbReference>
<dbReference type="SUPFAM" id="SSF53335">
    <property type="entry name" value="S-adenosyl-L-methionine-dependent methyltransferases"/>
    <property type="match status" value="1"/>
</dbReference>
<dbReference type="EMBL" id="UZAE01000039">
    <property type="protein sequence ID" value="VDN96048.1"/>
    <property type="molecule type" value="Genomic_DNA"/>
</dbReference>
<evidence type="ECO:0000256" key="1">
    <source>
        <dbReference type="ARBA" id="ARBA00022603"/>
    </source>
</evidence>
<name>A0A0R3T072_RODNA</name>
<keyword evidence="2" id="KW-0808">Transferase</keyword>
<dbReference type="Pfam" id="PF13489">
    <property type="entry name" value="Methyltransf_23"/>
    <property type="match status" value="1"/>
</dbReference>
<dbReference type="PANTHER" id="PTHR43464">
    <property type="entry name" value="METHYLTRANSFERASE"/>
    <property type="match status" value="1"/>
</dbReference>
<keyword evidence="4" id="KW-0949">S-adenosyl-L-methionine</keyword>
<dbReference type="Proteomes" id="UP000278807">
    <property type="component" value="Unassembled WGS sequence"/>
</dbReference>
<organism evidence="7">
    <name type="scientific">Rodentolepis nana</name>
    <name type="common">Dwarf tapeworm</name>
    <name type="synonym">Hymenolepis nana</name>
    <dbReference type="NCBI Taxonomy" id="102285"/>
    <lineage>
        <taxon>Eukaryota</taxon>
        <taxon>Metazoa</taxon>
        <taxon>Spiralia</taxon>
        <taxon>Lophotrochozoa</taxon>
        <taxon>Platyhelminthes</taxon>
        <taxon>Cestoda</taxon>
        <taxon>Eucestoda</taxon>
        <taxon>Cyclophyllidea</taxon>
        <taxon>Hymenolepididae</taxon>
        <taxon>Rodentolepis</taxon>
    </lineage>
</organism>
<reference evidence="7" key="1">
    <citation type="submission" date="2017-02" db="UniProtKB">
        <authorList>
            <consortium name="WormBaseParasite"/>
        </authorList>
    </citation>
    <scope>IDENTIFICATION</scope>
</reference>
<dbReference type="GO" id="GO:0032259">
    <property type="term" value="P:methylation"/>
    <property type="evidence" value="ECO:0007669"/>
    <property type="project" value="UniProtKB-KW"/>
</dbReference>
<evidence type="ECO:0000313" key="6">
    <source>
        <dbReference type="Proteomes" id="UP000278807"/>
    </source>
</evidence>
<dbReference type="InterPro" id="IPR029063">
    <property type="entry name" value="SAM-dependent_MTases_sf"/>
</dbReference>
<evidence type="ECO:0000256" key="2">
    <source>
        <dbReference type="ARBA" id="ARBA00022679"/>
    </source>
</evidence>
<evidence type="ECO:0000256" key="4">
    <source>
        <dbReference type="ARBA" id="ARBA00022691"/>
    </source>
</evidence>
<dbReference type="CDD" id="cd02440">
    <property type="entry name" value="AdoMet_MTases"/>
    <property type="match status" value="1"/>
</dbReference>
<dbReference type="GO" id="GO:0005739">
    <property type="term" value="C:mitochondrion"/>
    <property type="evidence" value="ECO:0007669"/>
    <property type="project" value="TreeGrafter"/>
</dbReference>
<gene>
    <name evidence="5" type="ORF">HNAJ_LOCUS189</name>
</gene>
<reference evidence="5 6" key="2">
    <citation type="submission" date="2018-11" db="EMBL/GenBank/DDBJ databases">
        <authorList>
            <consortium name="Pathogen Informatics"/>
        </authorList>
    </citation>
    <scope>NUCLEOTIDE SEQUENCE [LARGE SCALE GENOMIC DNA]</scope>
</reference>
<evidence type="ECO:0000313" key="7">
    <source>
        <dbReference type="WBParaSite" id="HNAJ_0000018801-mRNA-1"/>
    </source>
</evidence>
<accession>A0A0R3T072</accession>
<dbReference type="Gene3D" id="3.40.50.150">
    <property type="entry name" value="Vaccinia Virus protein VP39"/>
    <property type="match status" value="1"/>
</dbReference>
<evidence type="ECO:0000256" key="3">
    <source>
        <dbReference type="ARBA" id="ARBA00022688"/>
    </source>
</evidence>
<dbReference type="GO" id="GO:0061542">
    <property type="term" value="F:3-demethylubiquinol 3-O-methyltransferase activity"/>
    <property type="evidence" value="ECO:0007669"/>
    <property type="project" value="InterPro"/>
</dbReference>
<proteinExistence type="predicted"/>
<sequence>MNPLRLEMVNNLFKDESPKPWYPLYGKHIMDIGCGGGILSEPLGRLGAKVIGIDLLLEGIEAAKEHLRMANPDIWESVPFGPPEYQCISSTEAAEKYPGFFDAIIASEVLEHVSDWEHLVSDVSKCLKPGGHFIATTVNRTFLSYWLGIIVAEQVINIVPRGMHTWDKFIEPSELSMAAIRHNLQPRKVLGMTYCPLSNEWSWIGSQAINYAFHAVRVDSGNS</sequence>
<evidence type="ECO:0000313" key="5">
    <source>
        <dbReference type="EMBL" id="VDN96048.1"/>
    </source>
</evidence>
<dbReference type="WBParaSite" id="HNAJ_0000018801-mRNA-1">
    <property type="protein sequence ID" value="HNAJ_0000018801-mRNA-1"/>
    <property type="gene ID" value="HNAJ_0000018801"/>
</dbReference>
<keyword evidence="3" id="KW-0831">Ubiquinone biosynthesis</keyword>
<dbReference type="PANTHER" id="PTHR43464:SF19">
    <property type="entry name" value="UBIQUINONE BIOSYNTHESIS O-METHYLTRANSFERASE, MITOCHONDRIAL"/>
    <property type="match status" value="1"/>
</dbReference>
<dbReference type="STRING" id="102285.A0A0R3T072"/>
<keyword evidence="6" id="KW-1185">Reference proteome</keyword>
<keyword evidence="1" id="KW-0489">Methyltransferase</keyword>
<dbReference type="AlphaFoldDB" id="A0A0R3T072"/>